<proteinExistence type="predicted"/>
<evidence type="ECO:0000256" key="1">
    <source>
        <dbReference type="ARBA" id="ARBA00022723"/>
    </source>
</evidence>
<dbReference type="Proteomes" id="UP000230842">
    <property type="component" value="Unassembled WGS sequence"/>
</dbReference>
<dbReference type="PROSITE" id="PS01047">
    <property type="entry name" value="HMA_1"/>
    <property type="match status" value="1"/>
</dbReference>
<evidence type="ECO:0000259" key="2">
    <source>
        <dbReference type="PROSITE" id="PS50846"/>
    </source>
</evidence>
<comment type="caution">
    <text evidence="3">The sequence shown here is derived from an EMBL/GenBank/DDBJ whole genome shotgun (WGS) entry which is preliminary data.</text>
</comment>
<dbReference type="RefSeq" id="WP_039363558.1">
    <property type="nucleotide sequence ID" value="NZ_PGEZ01000001.1"/>
</dbReference>
<organism evidence="3 4">
    <name type="scientific">Mumia flava</name>
    <dbReference type="NCBI Taxonomy" id="1348852"/>
    <lineage>
        <taxon>Bacteria</taxon>
        <taxon>Bacillati</taxon>
        <taxon>Actinomycetota</taxon>
        <taxon>Actinomycetes</taxon>
        <taxon>Propionibacteriales</taxon>
        <taxon>Nocardioidaceae</taxon>
        <taxon>Mumia</taxon>
    </lineage>
</organism>
<evidence type="ECO:0000313" key="4">
    <source>
        <dbReference type="Proteomes" id="UP000230842"/>
    </source>
</evidence>
<dbReference type="AlphaFoldDB" id="A0A0B2B754"/>
<dbReference type="InterPro" id="IPR017969">
    <property type="entry name" value="Heavy-metal-associated_CS"/>
</dbReference>
<dbReference type="EMBL" id="PGEZ01000001">
    <property type="protein sequence ID" value="PJJ57845.1"/>
    <property type="molecule type" value="Genomic_DNA"/>
</dbReference>
<sequence>METTYPVSGMTCEHCVAAVTTELGELPGVTRVVVDLVPEGTSTVSVFSNAPVDDGAVAQALDEAGDYALVEPS</sequence>
<dbReference type="OrthoDB" id="9813965at2"/>
<protein>
    <submittedName>
        <fullName evidence="3">Copper chaperone CopZ</fullName>
    </submittedName>
</protein>
<evidence type="ECO:0000313" key="3">
    <source>
        <dbReference type="EMBL" id="PJJ57845.1"/>
    </source>
</evidence>
<name>A0A0B2B754_9ACTN</name>
<keyword evidence="1" id="KW-0479">Metal-binding</keyword>
<keyword evidence="4" id="KW-1185">Reference proteome</keyword>
<dbReference type="InterPro" id="IPR006121">
    <property type="entry name" value="HMA_dom"/>
</dbReference>
<dbReference type="GO" id="GO:0046872">
    <property type="term" value="F:metal ion binding"/>
    <property type="evidence" value="ECO:0007669"/>
    <property type="project" value="UniProtKB-KW"/>
</dbReference>
<dbReference type="CDD" id="cd00371">
    <property type="entry name" value="HMA"/>
    <property type="match status" value="1"/>
</dbReference>
<dbReference type="Pfam" id="PF00403">
    <property type="entry name" value="HMA"/>
    <property type="match status" value="1"/>
</dbReference>
<dbReference type="InterPro" id="IPR036163">
    <property type="entry name" value="HMA_dom_sf"/>
</dbReference>
<dbReference type="Gene3D" id="3.30.70.100">
    <property type="match status" value="1"/>
</dbReference>
<accession>A0A0B2B754</accession>
<gene>
    <name evidence="3" type="ORF">CLV56_2083</name>
</gene>
<dbReference type="SUPFAM" id="SSF55008">
    <property type="entry name" value="HMA, heavy metal-associated domain"/>
    <property type="match status" value="1"/>
</dbReference>
<reference evidence="3 4" key="1">
    <citation type="submission" date="2017-11" db="EMBL/GenBank/DDBJ databases">
        <title>Genomic Encyclopedia of Archaeal and Bacterial Type Strains, Phase II (KMG-II): From Individual Species to Whole Genera.</title>
        <authorList>
            <person name="Goeker M."/>
        </authorList>
    </citation>
    <scope>NUCLEOTIDE SEQUENCE [LARGE SCALE GENOMIC DNA]</scope>
    <source>
        <strain evidence="3 4">DSM 27763</strain>
    </source>
</reference>
<feature type="domain" description="HMA" evidence="2">
    <location>
        <begin position="1"/>
        <end position="73"/>
    </location>
</feature>
<dbReference type="PROSITE" id="PS50846">
    <property type="entry name" value="HMA_2"/>
    <property type="match status" value="1"/>
</dbReference>